<evidence type="ECO:0000256" key="7">
    <source>
        <dbReference type="ARBA" id="ARBA00023080"/>
    </source>
</evidence>
<dbReference type="InterPro" id="IPR029001">
    <property type="entry name" value="ITPase-like_fam"/>
</dbReference>
<dbReference type="SUPFAM" id="SSF52972">
    <property type="entry name" value="ITPase-like"/>
    <property type="match status" value="1"/>
</dbReference>
<keyword evidence="6" id="KW-0460">Magnesium</keyword>
<dbReference type="GO" id="GO:0009117">
    <property type="term" value="P:nucleotide metabolic process"/>
    <property type="evidence" value="ECO:0007669"/>
    <property type="project" value="UniProtKB-KW"/>
</dbReference>
<dbReference type="eggNOG" id="COG1986">
    <property type="taxonomic scope" value="Bacteria"/>
</dbReference>
<gene>
    <name evidence="13" type="ORF">LNTAR_08166</name>
</gene>
<dbReference type="GO" id="GO:0000166">
    <property type="term" value="F:nucleotide binding"/>
    <property type="evidence" value="ECO:0007669"/>
    <property type="project" value="UniProtKB-KW"/>
</dbReference>
<dbReference type="AlphaFoldDB" id="A6DS07"/>
<dbReference type="Gene3D" id="3.90.950.10">
    <property type="match status" value="1"/>
</dbReference>
<comment type="caution">
    <text evidence="13">The sequence shown here is derived from an EMBL/GenBank/DDBJ whole genome shotgun (WGS) entry which is preliminary data.</text>
</comment>
<dbReference type="EC" id="3.6.1.73" evidence="9"/>
<dbReference type="GO" id="GO:0103023">
    <property type="term" value="F:ITPase activity"/>
    <property type="evidence" value="ECO:0007669"/>
    <property type="project" value="UniProtKB-EC"/>
</dbReference>
<reference evidence="13 14" key="1">
    <citation type="journal article" date="2010" name="J. Bacteriol.">
        <title>Genome sequence of Lentisphaera araneosa HTCC2155T, the type species of the order Lentisphaerales in the phylum Lentisphaerae.</title>
        <authorList>
            <person name="Thrash J.C."/>
            <person name="Cho J.C."/>
            <person name="Vergin K.L."/>
            <person name="Morris R.M."/>
            <person name="Giovannoni S.J."/>
        </authorList>
    </citation>
    <scope>NUCLEOTIDE SEQUENCE [LARGE SCALE GENOMIC DNA]</scope>
    <source>
        <strain evidence="13 14">HTCC2155</strain>
    </source>
</reference>
<dbReference type="InterPro" id="IPR026533">
    <property type="entry name" value="NTPase/PRRC1"/>
</dbReference>
<dbReference type="InterPro" id="IPR050299">
    <property type="entry name" value="YjjX_NTPase"/>
</dbReference>
<keyword evidence="4" id="KW-0547">Nucleotide-binding</keyword>
<dbReference type="RefSeq" id="WP_007280625.1">
    <property type="nucleotide sequence ID" value="NZ_ABCK01000027.1"/>
</dbReference>
<proteinExistence type="predicted"/>
<evidence type="ECO:0000256" key="11">
    <source>
        <dbReference type="ARBA" id="ARBA00048781"/>
    </source>
</evidence>
<evidence type="ECO:0000256" key="2">
    <source>
        <dbReference type="ARBA" id="ARBA00001946"/>
    </source>
</evidence>
<dbReference type="EMBL" id="ABCK01000027">
    <property type="protein sequence ID" value="EDM25582.1"/>
    <property type="molecule type" value="Genomic_DNA"/>
</dbReference>
<protein>
    <recommendedName>
        <fullName evidence="9">inosine/xanthosine triphosphatase</fullName>
        <ecNumber evidence="9">3.6.1.73</ecNumber>
    </recommendedName>
</protein>
<evidence type="ECO:0000256" key="5">
    <source>
        <dbReference type="ARBA" id="ARBA00022801"/>
    </source>
</evidence>
<evidence type="ECO:0000259" key="12">
    <source>
        <dbReference type="Pfam" id="PF01931"/>
    </source>
</evidence>
<comment type="cofactor">
    <cofactor evidence="2">
        <name>Mg(2+)</name>
        <dbReference type="ChEBI" id="CHEBI:18420"/>
    </cofactor>
</comment>
<keyword evidence="14" id="KW-1185">Reference proteome</keyword>
<sequence length="177" mass="19253">MSLRVHIGTRNQAKIQALEEEIAEQSLNASVISLDVSSGVKDQPRSLDESFSGAINRAKVAFQHDSDFSIGIEDGCYHIDGKMLNISCVCLWDGNGTFLASSSSFQLPPTVQKCIEEDHVELSEALVKTGLSTNTNIGSQGGAIGLITQGQLIRKDYTRQALLNLLSSWKLQNDLSR</sequence>
<dbReference type="Proteomes" id="UP000004947">
    <property type="component" value="Unassembled WGS sequence"/>
</dbReference>
<name>A6DS07_9BACT</name>
<keyword evidence="3" id="KW-0479">Metal-binding</keyword>
<evidence type="ECO:0000256" key="3">
    <source>
        <dbReference type="ARBA" id="ARBA00022723"/>
    </source>
</evidence>
<evidence type="ECO:0000313" key="13">
    <source>
        <dbReference type="EMBL" id="EDM25582.1"/>
    </source>
</evidence>
<dbReference type="GO" id="GO:0046872">
    <property type="term" value="F:metal ion binding"/>
    <property type="evidence" value="ECO:0007669"/>
    <property type="project" value="UniProtKB-KW"/>
</dbReference>
<evidence type="ECO:0000256" key="4">
    <source>
        <dbReference type="ARBA" id="ARBA00022741"/>
    </source>
</evidence>
<evidence type="ECO:0000313" key="14">
    <source>
        <dbReference type="Proteomes" id="UP000004947"/>
    </source>
</evidence>
<dbReference type="PANTHER" id="PTHR34699">
    <property type="match status" value="1"/>
</dbReference>
<evidence type="ECO:0000256" key="8">
    <source>
        <dbReference type="ARBA" id="ARBA00023211"/>
    </source>
</evidence>
<evidence type="ECO:0000256" key="1">
    <source>
        <dbReference type="ARBA" id="ARBA00001936"/>
    </source>
</evidence>
<comment type="cofactor">
    <cofactor evidence="1">
        <name>Mn(2+)</name>
        <dbReference type="ChEBI" id="CHEBI:29035"/>
    </cofactor>
</comment>
<comment type="catalytic activity">
    <reaction evidence="11">
        <text>XTP + H2O = XDP + phosphate + H(+)</text>
        <dbReference type="Rhea" id="RHEA:28406"/>
        <dbReference type="ChEBI" id="CHEBI:15377"/>
        <dbReference type="ChEBI" id="CHEBI:15378"/>
        <dbReference type="ChEBI" id="CHEBI:43474"/>
        <dbReference type="ChEBI" id="CHEBI:59884"/>
        <dbReference type="ChEBI" id="CHEBI:61314"/>
        <dbReference type="EC" id="3.6.1.73"/>
    </reaction>
</comment>
<dbReference type="GO" id="GO:0006772">
    <property type="term" value="P:thiamine metabolic process"/>
    <property type="evidence" value="ECO:0007669"/>
    <property type="project" value="TreeGrafter"/>
</dbReference>
<keyword evidence="8" id="KW-0464">Manganese</keyword>
<dbReference type="STRING" id="313628.LNTAR_08166"/>
<dbReference type="Pfam" id="PF01931">
    <property type="entry name" value="NTPase_I-T"/>
    <property type="match status" value="1"/>
</dbReference>
<feature type="domain" description="Non-canonical purine NTP phosphatase/PRRC1" evidence="12">
    <location>
        <begin position="8"/>
        <end position="168"/>
    </location>
</feature>
<keyword evidence="5" id="KW-0378">Hydrolase</keyword>
<dbReference type="OrthoDB" id="3822580at2"/>
<evidence type="ECO:0000256" key="6">
    <source>
        <dbReference type="ARBA" id="ARBA00022842"/>
    </source>
</evidence>
<evidence type="ECO:0000256" key="9">
    <source>
        <dbReference type="ARBA" id="ARBA00038901"/>
    </source>
</evidence>
<comment type="catalytic activity">
    <reaction evidence="10">
        <text>ITP + H2O = IDP + phosphate + H(+)</text>
        <dbReference type="Rhea" id="RHEA:28330"/>
        <dbReference type="ChEBI" id="CHEBI:15377"/>
        <dbReference type="ChEBI" id="CHEBI:15378"/>
        <dbReference type="ChEBI" id="CHEBI:43474"/>
        <dbReference type="ChEBI" id="CHEBI:58280"/>
        <dbReference type="ChEBI" id="CHEBI:61402"/>
        <dbReference type="EC" id="3.6.1.73"/>
    </reaction>
</comment>
<organism evidence="13 14">
    <name type="scientific">Lentisphaera araneosa HTCC2155</name>
    <dbReference type="NCBI Taxonomy" id="313628"/>
    <lineage>
        <taxon>Bacteria</taxon>
        <taxon>Pseudomonadati</taxon>
        <taxon>Lentisphaerota</taxon>
        <taxon>Lentisphaeria</taxon>
        <taxon>Lentisphaerales</taxon>
        <taxon>Lentisphaeraceae</taxon>
        <taxon>Lentisphaera</taxon>
    </lineage>
</organism>
<accession>A6DS07</accession>
<evidence type="ECO:0000256" key="10">
    <source>
        <dbReference type="ARBA" id="ARBA00048174"/>
    </source>
</evidence>
<keyword evidence="7" id="KW-0546">Nucleotide metabolism</keyword>
<dbReference type="PANTHER" id="PTHR34699:SF2">
    <property type="entry name" value="NON-CANONICAL PURINE NTP PHOSPHATASE_PRRC1 DOMAIN-CONTAINING PROTEIN"/>
    <property type="match status" value="1"/>
</dbReference>